<protein>
    <recommendedName>
        <fullName evidence="3">chitinase</fullName>
        <ecNumber evidence="3">3.2.1.14</ecNumber>
    </recommendedName>
</protein>
<evidence type="ECO:0000256" key="12">
    <source>
        <dbReference type="ARBA" id="ARBA00038074"/>
    </source>
</evidence>
<comment type="subcellular location">
    <subcellularLocation>
        <location evidence="2">Membrane</location>
    </subcellularLocation>
</comment>
<feature type="compositionally biased region" description="Gly residues" evidence="14">
    <location>
        <begin position="533"/>
        <end position="576"/>
    </location>
</feature>
<feature type="compositionally biased region" description="Low complexity" evidence="14">
    <location>
        <begin position="391"/>
        <end position="420"/>
    </location>
</feature>
<accession>A0AAJ0FD13</accession>
<feature type="domain" description="GH16" evidence="17">
    <location>
        <begin position="35"/>
        <end position="245"/>
    </location>
</feature>
<evidence type="ECO:0000256" key="4">
    <source>
        <dbReference type="ARBA" id="ARBA00022676"/>
    </source>
</evidence>
<evidence type="ECO:0000313" key="18">
    <source>
        <dbReference type="EMBL" id="KAK1764141.1"/>
    </source>
</evidence>
<keyword evidence="9" id="KW-0325">Glycoprotein</keyword>
<evidence type="ECO:0000256" key="16">
    <source>
        <dbReference type="SAM" id="SignalP"/>
    </source>
</evidence>
<comment type="catalytic activity">
    <reaction evidence="1">
        <text>Random endo-hydrolysis of N-acetyl-beta-D-glucosaminide (1-&gt;4)-beta-linkages in chitin and chitodextrins.</text>
        <dbReference type="EC" id="3.2.1.14"/>
    </reaction>
</comment>
<feature type="signal peptide" evidence="16">
    <location>
        <begin position="1"/>
        <end position="25"/>
    </location>
</feature>
<dbReference type="CDD" id="cd02183">
    <property type="entry name" value="GH16_fungal_CRH1_transglycosylase"/>
    <property type="match status" value="1"/>
</dbReference>
<dbReference type="PANTHER" id="PTHR10963:SF27">
    <property type="entry name" value="GLYCOSIDASE-RELATED"/>
    <property type="match status" value="1"/>
</dbReference>
<keyword evidence="15" id="KW-0812">Transmembrane</keyword>
<dbReference type="InterPro" id="IPR013320">
    <property type="entry name" value="ConA-like_dom_sf"/>
</dbReference>
<evidence type="ECO:0000256" key="6">
    <source>
        <dbReference type="ARBA" id="ARBA00022729"/>
    </source>
</evidence>
<reference evidence="18" key="1">
    <citation type="submission" date="2023-06" db="EMBL/GenBank/DDBJ databases">
        <title>Genome-scale phylogeny and comparative genomics of the fungal order Sordariales.</title>
        <authorList>
            <consortium name="Lawrence Berkeley National Laboratory"/>
            <person name="Hensen N."/>
            <person name="Bonometti L."/>
            <person name="Westerberg I."/>
            <person name="Brannstrom I.O."/>
            <person name="Guillou S."/>
            <person name="Cros-Aarteil S."/>
            <person name="Calhoun S."/>
            <person name="Haridas S."/>
            <person name="Kuo A."/>
            <person name="Mondo S."/>
            <person name="Pangilinan J."/>
            <person name="Riley R."/>
            <person name="Labutti K."/>
            <person name="Andreopoulos B."/>
            <person name="Lipzen A."/>
            <person name="Chen C."/>
            <person name="Yanf M."/>
            <person name="Daum C."/>
            <person name="Ng V."/>
            <person name="Clum A."/>
            <person name="Steindorff A."/>
            <person name="Ohm R."/>
            <person name="Martin F."/>
            <person name="Silar P."/>
            <person name="Natvig D."/>
            <person name="Lalanne C."/>
            <person name="Gautier V."/>
            <person name="Ament-Velasquez S.L."/>
            <person name="Kruys A."/>
            <person name="Hutchinson M.I."/>
            <person name="Powell A.J."/>
            <person name="Barry K."/>
            <person name="Miller A.N."/>
            <person name="Grigoriev I.V."/>
            <person name="Debuchy R."/>
            <person name="Gladieux P."/>
            <person name="Thoren M.H."/>
            <person name="Johannesson H."/>
        </authorList>
    </citation>
    <scope>NUCLEOTIDE SEQUENCE</scope>
    <source>
        <strain evidence="18">8032-3</strain>
    </source>
</reference>
<comment type="caution">
    <text evidence="18">The sequence shown here is derived from an EMBL/GenBank/DDBJ whole genome shotgun (WGS) entry which is preliminary data.</text>
</comment>
<evidence type="ECO:0000256" key="10">
    <source>
        <dbReference type="ARBA" id="ARBA00023295"/>
    </source>
</evidence>
<dbReference type="GO" id="GO:0016020">
    <property type="term" value="C:membrane"/>
    <property type="evidence" value="ECO:0007669"/>
    <property type="project" value="UniProtKB-SubCell"/>
</dbReference>
<evidence type="ECO:0000256" key="13">
    <source>
        <dbReference type="SAM" id="Coils"/>
    </source>
</evidence>
<comment type="similarity">
    <text evidence="12">Belongs to the glycosyl hydrolase 16 family. CRH1 subfamily.</text>
</comment>
<proteinExistence type="inferred from homology"/>
<dbReference type="GO" id="GO:0016757">
    <property type="term" value="F:glycosyltransferase activity"/>
    <property type="evidence" value="ECO:0007669"/>
    <property type="project" value="UniProtKB-KW"/>
</dbReference>
<evidence type="ECO:0000256" key="3">
    <source>
        <dbReference type="ARBA" id="ARBA00012729"/>
    </source>
</evidence>
<evidence type="ECO:0000256" key="2">
    <source>
        <dbReference type="ARBA" id="ARBA00004370"/>
    </source>
</evidence>
<keyword evidence="15" id="KW-1133">Transmembrane helix</keyword>
<dbReference type="GeneID" id="85315044"/>
<dbReference type="Proteomes" id="UP001244011">
    <property type="component" value="Unassembled WGS sequence"/>
</dbReference>
<feature type="transmembrane region" description="Helical" evidence="15">
    <location>
        <begin position="306"/>
        <end position="328"/>
    </location>
</feature>
<evidence type="ECO:0000313" key="19">
    <source>
        <dbReference type="Proteomes" id="UP001244011"/>
    </source>
</evidence>
<sequence>MLASQSIRSALGLLVSATLFQHTAAQVTTDCQPLNRTDCPPDPAFGMEYNFNFNQTPIDGTWETTKGNVPYDRNDGATFTINQQGESPTIRSKFYIFFGRVEIWMRAAPGTGIISSIMLLSDDLDEIDWEFMGGNATHAETNYFGKGVDTNYGTATYHPVAGGILDDYHNYTAVWTKDALDFFIDSQHIRTLLPKQANNTYYYPQTPMRISVGIWAGGDPSLPQGTRDWAGGDTDFSKGPFSMHVKSIQVTDFTNQAKEYSYGDKSGSWESIRVVSGNSTVHEKITAPPPESIGDKWAKLSPTAKIAVYASAAGVGTALLAWMVFYCIRQRRRGAREARIAEAKAEEEQREIAALKAAGINPDSFVVEQTEYDAKEMRRDGISNADSYSVPTPTATTPTGMSAAAAAAAAAGSGPRSPMPLLSRDGAQSPRVASPGPYGGNPAYDRSMAGGGAGSPAYPLARLDRSATASPQALVSPMHSPGHQQQRFAPPQGPNRSFSSPNAHMRVGSPGPGGQQRTQSPAQQQHPQRSYTAGGGGGYAPRPGGGGGGYEDGRGGYGGGGGQGGNDGYWGTGGYR</sequence>
<keyword evidence="5" id="KW-0808">Transferase</keyword>
<name>A0AAJ0FD13_9PEZI</name>
<keyword evidence="8 15" id="KW-0472">Membrane</keyword>
<keyword evidence="11" id="KW-0961">Cell wall biogenesis/degradation</keyword>
<gene>
    <name evidence="18" type="ORF">QBC33DRAFT_596038</name>
</gene>
<keyword evidence="7" id="KW-0378">Hydrolase</keyword>
<dbReference type="EC" id="3.2.1.14" evidence="3"/>
<evidence type="ECO:0000256" key="8">
    <source>
        <dbReference type="ARBA" id="ARBA00023136"/>
    </source>
</evidence>
<dbReference type="Pfam" id="PF00722">
    <property type="entry name" value="Glyco_hydro_16"/>
    <property type="match status" value="1"/>
</dbReference>
<dbReference type="InterPro" id="IPR050546">
    <property type="entry name" value="Glycosyl_Hydrlase_16"/>
</dbReference>
<evidence type="ECO:0000256" key="14">
    <source>
        <dbReference type="SAM" id="MobiDB-lite"/>
    </source>
</evidence>
<dbReference type="GO" id="GO:0009277">
    <property type="term" value="C:fungal-type cell wall"/>
    <property type="evidence" value="ECO:0007669"/>
    <property type="project" value="TreeGrafter"/>
</dbReference>
<dbReference type="PANTHER" id="PTHR10963">
    <property type="entry name" value="GLYCOSYL HYDROLASE-RELATED"/>
    <property type="match status" value="1"/>
</dbReference>
<keyword evidence="6 16" id="KW-0732">Signal</keyword>
<dbReference type="AlphaFoldDB" id="A0AAJ0FD13"/>
<dbReference type="GO" id="GO:0031505">
    <property type="term" value="P:fungal-type cell wall organization"/>
    <property type="evidence" value="ECO:0007669"/>
    <property type="project" value="TreeGrafter"/>
</dbReference>
<evidence type="ECO:0000256" key="7">
    <source>
        <dbReference type="ARBA" id="ARBA00022801"/>
    </source>
</evidence>
<dbReference type="Gene3D" id="2.60.120.200">
    <property type="match status" value="1"/>
</dbReference>
<keyword evidence="10" id="KW-0326">Glycosidase</keyword>
<dbReference type="GO" id="GO:0005975">
    <property type="term" value="P:carbohydrate metabolic process"/>
    <property type="evidence" value="ECO:0007669"/>
    <property type="project" value="InterPro"/>
</dbReference>
<evidence type="ECO:0000256" key="5">
    <source>
        <dbReference type="ARBA" id="ARBA00022679"/>
    </source>
</evidence>
<dbReference type="RefSeq" id="XP_060280354.1">
    <property type="nucleotide sequence ID" value="XM_060431857.1"/>
</dbReference>
<dbReference type="SUPFAM" id="SSF49899">
    <property type="entry name" value="Concanavalin A-like lectins/glucanases"/>
    <property type="match status" value="1"/>
</dbReference>
<keyword evidence="13" id="KW-0175">Coiled coil</keyword>
<evidence type="ECO:0000256" key="11">
    <source>
        <dbReference type="ARBA" id="ARBA00023316"/>
    </source>
</evidence>
<dbReference type="GO" id="GO:0008843">
    <property type="term" value="F:endochitinase activity"/>
    <property type="evidence" value="ECO:0007669"/>
    <property type="project" value="UniProtKB-EC"/>
</dbReference>
<organism evidence="18 19">
    <name type="scientific">Phialemonium atrogriseum</name>
    <dbReference type="NCBI Taxonomy" id="1093897"/>
    <lineage>
        <taxon>Eukaryota</taxon>
        <taxon>Fungi</taxon>
        <taxon>Dikarya</taxon>
        <taxon>Ascomycota</taxon>
        <taxon>Pezizomycotina</taxon>
        <taxon>Sordariomycetes</taxon>
        <taxon>Sordariomycetidae</taxon>
        <taxon>Cephalothecales</taxon>
        <taxon>Cephalothecaceae</taxon>
        <taxon>Phialemonium</taxon>
    </lineage>
</organism>
<dbReference type="InterPro" id="IPR000757">
    <property type="entry name" value="Beta-glucanase-like"/>
</dbReference>
<evidence type="ECO:0000256" key="15">
    <source>
        <dbReference type="SAM" id="Phobius"/>
    </source>
</evidence>
<feature type="region of interest" description="Disordered" evidence="14">
    <location>
        <begin position="379"/>
        <end position="450"/>
    </location>
</feature>
<feature type="chain" id="PRO_5042612687" description="chitinase" evidence="16">
    <location>
        <begin position="26"/>
        <end position="576"/>
    </location>
</feature>
<dbReference type="PROSITE" id="PS51762">
    <property type="entry name" value="GH16_2"/>
    <property type="match status" value="1"/>
</dbReference>
<keyword evidence="4" id="KW-0328">Glycosyltransferase</keyword>
<dbReference type="EMBL" id="MU839022">
    <property type="protein sequence ID" value="KAK1764141.1"/>
    <property type="molecule type" value="Genomic_DNA"/>
</dbReference>
<feature type="coiled-coil region" evidence="13">
    <location>
        <begin position="331"/>
        <end position="358"/>
    </location>
</feature>
<feature type="compositionally biased region" description="Polar residues" evidence="14">
    <location>
        <begin position="515"/>
        <end position="530"/>
    </location>
</feature>
<keyword evidence="19" id="KW-1185">Reference proteome</keyword>
<evidence type="ECO:0000259" key="17">
    <source>
        <dbReference type="PROSITE" id="PS51762"/>
    </source>
</evidence>
<evidence type="ECO:0000256" key="9">
    <source>
        <dbReference type="ARBA" id="ARBA00023180"/>
    </source>
</evidence>
<evidence type="ECO:0000256" key="1">
    <source>
        <dbReference type="ARBA" id="ARBA00000822"/>
    </source>
</evidence>
<feature type="region of interest" description="Disordered" evidence="14">
    <location>
        <begin position="468"/>
        <end position="576"/>
    </location>
</feature>